<evidence type="ECO:0000256" key="2">
    <source>
        <dbReference type="ARBA" id="ARBA00022771"/>
    </source>
</evidence>
<keyword evidence="1" id="KW-0479">Metal-binding</keyword>
<evidence type="ECO:0000256" key="4">
    <source>
        <dbReference type="SAM" id="MobiDB-lite"/>
    </source>
</evidence>
<keyword evidence="2" id="KW-0863">Zinc-finger</keyword>
<evidence type="ECO:0000256" key="3">
    <source>
        <dbReference type="ARBA" id="ARBA00022833"/>
    </source>
</evidence>
<keyword evidence="6" id="KW-1185">Reference proteome</keyword>
<feature type="domain" description="C2H2-type" evidence="5">
    <location>
        <begin position="133"/>
        <end position="155"/>
    </location>
</feature>
<evidence type="ECO:0000259" key="5">
    <source>
        <dbReference type="PROSITE" id="PS00028"/>
    </source>
</evidence>
<feature type="compositionally biased region" description="Basic residues" evidence="4">
    <location>
        <begin position="151"/>
        <end position="163"/>
    </location>
</feature>
<dbReference type="PROSITE" id="PS00028">
    <property type="entry name" value="ZINC_FINGER_C2H2_1"/>
    <property type="match status" value="1"/>
</dbReference>
<reference evidence="7" key="1">
    <citation type="submission" date="2016-11" db="UniProtKB">
        <authorList>
            <consortium name="WormBaseParasite"/>
        </authorList>
    </citation>
    <scope>IDENTIFICATION</scope>
</reference>
<dbReference type="InterPro" id="IPR022755">
    <property type="entry name" value="Znf_C2H2_jaz"/>
</dbReference>
<protein>
    <submittedName>
        <fullName evidence="7">C2H2-type domain-containing protein</fullName>
    </submittedName>
</protein>
<dbReference type="Proteomes" id="UP000095287">
    <property type="component" value="Unplaced"/>
</dbReference>
<name>A0A1I7YNM5_9BILA</name>
<proteinExistence type="predicted"/>
<evidence type="ECO:0000313" key="6">
    <source>
        <dbReference type="Proteomes" id="UP000095287"/>
    </source>
</evidence>
<accession>A0A1I7YNM5</accession>
<feature type="region of interest" description="Disordered" evidence="4">
    <location>
        <begin position="1"/>
        <end position="44"/>
    </location>
</feature>
<dbReference type="Gene3D" id="3.30.160.60">
    <property type="entry name" value="Classic Zinc Finger"/>
    <property type="match status" value="1"/>
</dbReference>
<dbReference type="Pfam" id="PF12171">
    <property type="entry name" value="zf-C2H2_jaz"/>
    <property type="match status" value="1"/>
</dbReference>
<dbReference type="InterPro" id="IPR013087">
    <property type="entry name" value="Znf_C2H2_type"/>
</dbReference>
<dbReference type="AlphaFoldDB" id="A0A1I7YNM5"/>
<feature type="compositionally biased region" description="Basic and acidic residues" evidence="4">
    <location>
        <begin position="164"/>
        <end position="182"/>
    </location>
</feature>
<dbReference type="SUPFAM" id="SSF57667">
    <property type="entry name" value="beta-beta-alpha zinc fingers"/>
    <property type="match status" value="1"/>
</dbReference>
<keyword evidence="3" id="KW-0862">Zinc</keyword>
<evidence type="ECO:0000313" key="7">
    <source>
        <dbReference type="WBParaSite" id="L893_g18148.t1"/>
    </source>
</evidence>
<feature type="region of interest" description="Disordered" evidence="4">
    <location>
        <begin position="142"/>
        <end position="182"/>
    </location>
</feature>
<sequence>MRKLEAPHKTVLQEATELGESETREAVSHSPILQEATELGQSETREAVPPILRLNTSIIADFHAKCIPSAEALVDRFLHGEMDRFLHGETLPDPSFGTLVLPGSSPKIESSEEGVFSPQNKDYQTLSNAVYRCELCQKDVHGKSNWDSHLKGKQHKSAVKRDKRKEGQEGAPEKENVSEAQH</sequence>
<dbReference type="GO" id="GO:0008270">
    <property type="term" value="F:zinc ion binding"/>
    <property type="evidence" value="ECO:0007669"/>
    <property type="project" value="UniProtKB-KW"/>
</dbReference>
<organism evidence="6 7">
    <name type="scientific">Steinernema glaseri</name>
    <dbReference type="NCBI Taxonomy" id="37863"/>
    <lineage>
        <taxon>Eukaryota</taxon>
        <taxon>Metazoa</taxon>
        <taxon>Ecdysozoa</taxon>
        <taxon>Nematoda</taxon>
        <taxon>Chromadorea</taxon>
        <taxon>Rhabditida</taxon>
        <taxon>Tylenchina</taxon>
        <taxon>Panagrolaimomorpha</taxon>
        <taxon>Strongyloidoidea</taxon>
        <taxon>Steinernematidae</taxon>
        <taxon>Steinernema</taxon>
    </lineage>
</organism>
<dbReference type="WBParaSite" id="L893_g18148.t1">
    <property type="protein sequence ID" value="L893_g18148.t1"/>
    <property type="gene ID" value="L893_g18148"/>
</dbReference>
<dbReference type="InterPro" id="IPR036236">
    <property type="entry name" value="Znf_C2H2_sf"/>
</dbReference>
<evidence type="ECO:0000256" key="1">
    <source>
        <dbReference type="ARBA" id="ARBA00022723"/>
    </source>
</evidence>